<dbReference type="Pfam" id="PF01527">
    <property type="entry name" value="HTH_Tnp_1"/>
    <property type="match status" value="1"/>
</dbReference>
<evidence type="ECO:0000256" key="1">
    <source>
        <dbReference type="ARBA" id="ARBA00009964"/>
    </source>
</evidence>
<dbReference type="PANTHER" id="PTHR33215:SF12">
    <property type="entry name" value="TRANSPOSASE INSN FOR INSERTION SEQUENCE ELEMENT IS911A-RELATED"/>
    <property type="match status" value="1"/>
</dbReference>
<comment type="caution">
    <text evidence="3">The sequence shown here is derived from an EMBL/GenBank/DDBJ whole genome shotgun (WGS) entry which is preliminary data.</text>
</comment>
<dbReference type="PANTHER" id="PTHR33215">
    <property type="entry name" value="PROTEIN DISTAL ANTENNA"/>
    <property type="match status" value="1"/>
</dbReference>
<gene>
    <name evidence="2" type="ORF">GCM10025855_05550</name>
    <name evidence="3" type="ORF">GCM10025855_15840</name>
</gene>
<dbReference type="EMBL" id="BSUY01000001">
    <property type="protein sequence ID" value="GMA82051.1"/>
    <property type="molecule type" value="Genomic_DNA"/>
</dbReference>
<dbReference type="InterPro" id="IPR002514">
    <property type="entry name" value="Transposase_8"/>
</dbReference>
<accession>A0ABQ6J3G1</accession>
<evidence type="ECO:0000313" key="3">
    <source>
        <dbReference type="EMBL" id="GMA82051.1"/>
    </source>
</evidence>
<reference evidence="3" key="3">
    <citation type="submission" date="2023-02" db="EMBL/GenBank/DDBJ databases">
        <authorList>
            <person name="Sun Q."/>
            <person name="Mori K."/>
        </authorList>
    </citation>
    <scope>NUCLEOTIDE SEQUENCE</scope>
    <source>
        <strain evidence="3">NBRC 102030</strain>
    </source>
</reference>
<dbReference type="Proteomes" id="UP001157046">
    <property type="component" value="Unassembled WGS sequence"/>
</dbReference>
<dbReference type="InterPro" id="IPR009057">
    <property type="entry name" value="Homeodomain-like_sf"/>
</dbReference>
<reference evidence="3" key="1">
    <citation type="journal article" date="2014" name="Int. J. Syst. Evol. Microbiol.">
        <title>Complete genome of a new Firmicutes species belonging to the dominant human colonic microbiota ('Ruminococcus bicirculans') reveals two chromosomes and a selective capacity to utilize plant glucans.</title>
        <authorList>
            <consortium name="NISC Comparative Sequencing Program"/>
            <person name="Wegmann U."/>
            <person name="Louis P."/>
            <person name="Goesmann A."/>
            <person name="Henrissat B."/>
            <person name="Duncan S.H."/>
            <person name="Flint H.J."/>
        </authorList>
    </citation>
    <scope>NUCLEOTIDE SEQUENCE</scope>
    <source>
        <strain evidence="3">NBRC 102030</strain>
    </source>
</reference>
<protein>
    <submittedName>
        <fullName evidence="3">Transposase</fullName>
    </submittedName>
</protein>
<proteinExistence type="inferred from homology"/>
<name>A0ABQ6J3G1_9GAMM</name>
<comment type="similarity">
    <text evidence="1">Belongs to the transposase 8 family.</text>
</comment>
<sequence length="114" mass="12718">MISFIANLGDKMNKSKRARYSAAIKLETAQLVIDQGYTQEAAAKAMNVGKSTVSKWVTQLQVERKGLAPKASPMTPEQIEIRALKREIERINLEKEILKKATALLMSDSLNNSR</sequence>
<evidence type="ECO:0000313" key="4">
    <source>
        <dbReference type="Proteomes" id="UP001157046"/>
    </source>
</evidence>
<dbReference type="InterPro" id="IPR051839">
    <property type="entry name" value="RD_transcriptional_regulator"/>
</dbReference>
<organism evidence="3 4">
    <name type="scientific">Shewanella glacialipiscicola</name>
    <dbReference type="NCBI Taxonomy" id="614069"/>
    <lineage>
        <taxon>Bacteria</taxon>
        <taxon>Pseudomonadati</taxon>
        <taxon>Pseudomonadota</taxon>
        <taxon>Gammaproteobacteria</taxon>
        <taxon>Alteromonadales</taxon>
        <taxon>Shewanellaceae</taxon>
        <taxon>Shewanella</taxon>
    </lineage>
</organism>
<reference evidence="4" key="2">
    <citation type="journal article" date="2019" name="Int. J. Syst. Evol. Microbiol.">
        <title>The Global Catalogue of Microorganisms (GCM) 10K type strain sequencing project: providing services to taxonomists for standard genome sequencing and annotation.</title>
        <authorList>
            <consortium name="The Broad Institute Genomics Platform"/>
            <consortium name="The Broad Institute Genome Sequencing Center for Infectious Disease"/>
            <person name="Wu L."/>
            <person name="Ma J."/>
        </authorList>
    </citation>
    <scope>NUCLEOTIDE SEQUENCE [LARGE SCALE GENOMIC DNA]</scope>
    <source>
        <strain evidence="4">NBRC 102030</strain>
    </source>
</reference>
<keyword evidence="4" id="KW-1185">Reference proteome</keyword>
<dbReference type="SUPFAM" id="SSF46689">
    <property type="entry name" value="Homeodomain-like"/>
    <property type="match status" value="1"/>
</dbReference>
<evidence type="ECO:0000313" key="2">
    <source>
        <dbReference type="EMBL" id="GMA81022.1"/>
    </source>
</evidence>
<dbReference type="EMBL" id="BSUY01000001">
    <property type="protein sequence ID" value="GMA81022.1"/>
    <property type="molecule type" value="Genomic_DNA"/>
</dbReference>